<dbReference type="InterPro" id="IPR045121">
    <property type="entry name" value="CoAse"/>
</dbReference>
<evidence type="ECO:0000256" key="1">
    <source>
        <dbReference type="ARBA" id="ARBA00001936"/>
    </source>
</evidence>
<dbReference type="OrthoDB" id="206213at2759"/>
<evidence type="ECO:0000313" key="8">
    <source>
        <dbReference type="EMBL" id="JAV96736.1"/>
    </source>
</evidence>
<sequence>MRILISLNMPKLLWSFNWRHLSHRNSSMFSAENILNEENLKKVASKFANMPTIRLQTHEPSKRAAVLIPLCVVDDKVSLLYTLRAANLKSHRAQVSFPGGMFDDKDKCLEHTATRETEEELGIGEEDIRVWGRGKLIVTATDKCVLPIMGQILTDFTCKSLKINKNEVEEVFTVPLEDLCDPKFLRHTQFRGGYSMPVFLAGAHRIWGLTALITHQFLKSLALIVTYNNIVPMIPYVRNSSSKKYNS</sequence>
<dbReference type="CDD" id="cd03426">
    <property type="entry name" value="NUDIX_CoAse_Nudt7"/>
    <property type="match status" value="1"/>
</dbReference>
<keyword evidence="6" id="KW-0464">Manganese</keyword>
<accession>A0A1Y1NKV0</accession>
<comment type="cofactor">
    <cofactor evidence="2">
        <name>Mg(2+)</name>
        <dbReference type="ChEBI" id="CHEBI:18420"/>
    </cofactor>
</comment>
<dbReference type="EMBL" id="GEZM01003552">
    <property type="protein sequence ID" value="JAV96736.1"/>
    <property type="molecule type" value="Transcribed_RNA"/>
</dbReference>
<dbReference type="SUPFAM" id="SSF55811">
    <property type="entry name" value="Nudix"/>
    <property type="match status" value="1"/>
</dbReference>
<dbReference type="InterPro" id="IPR000086">
    <property type="entry name" value="NUDIX_hydrolase_dom"/>
</dbReference>
<keyword evidence="4" id="KW-0378">Hydrolase</keyword>
<evidence type="ECO:0000256" key="6">
    <source>
        <dbReference type="ARBA" id="ARBA00023211"/>
    </source>
</evidence>
<feature type="domain" description="Nudix hydrolase" evidence="7">
    <location>
        <begin position="61"/>
        <end position="200"/>
    </location>
</feature>
<feature type="non-terminal residue" evidence="8">
    <location>
        <position position="247"/>
    </location>
</feature>
<dbReference type="KEGG" id="ppyr:116178179"/>
<evidence type="ECO:0000256" key="2">
    <source>
        <dbReference type="ARBA" id="ARBA00001946"/>
    </source>
</evidence>
<dbReference type="Gene3D" id="3.90.79.10">
    <property type="entry name" value="Nucleoside Triphosphate Pyrophosphohydrolase"/>
    <property type="match status" value="1"/>
</dbReference>
<dbReference type="RefSeq" id="XP_031353460.1">
    <property type="nucleotide sequence ID" value="XM_031497600.1"/>
</dbReference>
<keyword evidence="3" id="KW-0479">Metal-binding</keyword>
<dbReference type="Pfam" id="PF00293">
    <property type="entry name" value="NUDIX"/>
    <property type="match status" value="1"/>
</dbReference>
<dbReference type="InterPro" id="IPR015797">
    <property type="entry name" value="NUDIX_hydrolase-like_dom_sf"/>
</dbReference>
<evidence type="ECO:0000256" key="4">
    <source>
        <dbReference type="ARBA" id="ARBA00022801"/>
    </source>
</evidence>
<proteinExistence type="predicted"/>
<dbReference type="PANTHER" id="PTHR12992:SF11">
    <property type="entry name" value="MITOCHONDRIAL COENZYME A DIPHOSPHATASE NUDT8"/>
    <property type="match status" value="1"/>
</dbReference>
<comment type="cofactor">
    <cofactor evidence="1">
        <name>Mn(2+)</name>
        <dbReference type="ChEBI" id="CHEBI:29035"/>
    </cofactor>
</comment>
<keyword evidence="5" id="KW-0460">Magnesium</keyword>
<dbReference type="PROSITE" id="PS51462">
    <property type="entry name" value="NUDIX"/>
    <property type="match status" value="1"/>
</dbReference>
<name>A0A1Y1NKV0_PHOPY</name>
<dbReference type="GeneID" id="116178179"/>
<protein>
    <recommendedName>
        <fullName evidence="7">Nudix hydrolase domain-containing protein</fullName>
    </recommendedName>
</protein>
<dbReference type="GO" id="GO:0010945">
    <property type="term" value="F:coenzyme A diphosphatase activity"/>
    <property type="evidence" value="ECO:0007669"/>
    <property type="project" value="InterPro"/>
</dbReference>
<evidence type="ECO:0000256" key="5">
    <source>
        <dbReference type="ARBA" id="ARBA00022842"/>
    </source>
</evidence>
<evidence type="ECO:0000259" key="7">
    <source>
        <dbReference type="PROSITE" id="PS51462"/>
    </source>
</evidence>
<dbReference type="AlphaFoldDB" id="A0A1Y1NKV0"/>
<reference evidence="8" key="1">
    <citation type="journal article" date="2016" name="Sci. Rep.">
        <title>Molecular characterization of firefly nuptial gifts: a multi-omics approach sheds light on postcopulatory sexual selection.</title>
        <authorList>
            <person name="Al-Wathiqui N."/>
            <person name="Fallon T.R."/>
            <person name="South A."/>
            <person name="Weng J.K."/>
            <person name="Lewis S.M."/>
        </authorList>
    </citation>
    <scope>NUCLEOTIDE SEQUENCE</scope>
</reference>
<dbReference type="PANTHER" id="PTHR12992">
    <property type="entry name" value="NUDIX HYDROLASE"/>
    <property type="match status" value="1"/>
</dbReference>
<dbReference type="GO" id="GO:0046872">
    <property type="term" value="F:metal ion binding"/>
    <property type="evidence" value="ECO:0007669"/>
    <property type="project" value="UniProtKB-KW"/>
</dbReference>
<evidence type="ECO:0000256" key="3">
    <source>
        <dbReference type="ARBA" id="ARBA00022723"/>
    </source>
</evidence>
<organism evidence="8">
    <name type="scientific">Photinus pyralis</name>
    <name type="common">Common eastern firefly</name>
    <name type="synonym">Lampyris pyralis</name>
    <dbReference type="NCBI Taxonomy" id="7054"/>
    <lineage>
        <taxon>Eukaryota</taxon>
        <taxon>Metazoa</taxon>
        <taxon>Ecdysozoa</taxon>
        <taxon>Arthropoda</taxon>
        <taxon>Hexapoda</taxon>
        <taxon>Insecta</taxon>
        <taxon>Pterygota</taxon>
        <taxon>Neoptera</taxon>
        <taxon>Endopterygota</taxon>
        <taxon>Coleoptera</taxon>
        <taxon>Polyphaga</taxon>
        <taxon>Elateriformia</taxon>
        <taxon>Elateroidea</taxon>
        <taxon>Lampyridae</taxon>
        <taxon>Lampyrinae</taxon>
        <taxon>Photinus</taxon>
    </lineage>
</organism>